<keyword evidence="1" id="KW-0479">Metal-binding</keyword>
<dbReference type="STRING" id="1679444.PYTT_1589"/>
<keyword evidence="2" id="KW-0456">Lyase</keyword>
<dbReference type="Gene3D" id="3.40.50.1400">
    <property type="match status" value="2"/>
</dbReference>
<evidence type="ECO:0000313" key="3">
    <source>
        <dbReference type="EMBL" id="SEH90513.1"/>
    </source>
</evidence>
<reference evidence="4" key="1">
    <citation type="submission" date="2016-09" db="EMBL/GenBank/DDBJ databases">
        <authorList>
            <person name="Koehorst J."/>
        </authorList>
    </citation>
    <scope>NUCLEOTIDE SEQUENCE [LARGE SCALE GENOMIC DNA]</scope>
</reference>
<sequence>MLDGLPPADVPVVVLPWFLQSGWIVRENLPRALAHAYESVGEVPSFVIRPVLGGDPFLARMVADAVVERMRPGDALLLMAHGNRSSFGLPPEPELVLGRLLDVAAARFGERPEGTVACFDGEPSAADVVSGLGARRIAVLPYLMANGMHARESMPGSALGAALGCEFEVLPPIGVLLRRRLAGDVLPLPEVWRV</sequence>
<dbReference type="Proteomes" id="UP000176204">
    <property type="component" value="Chromosome I"/>
</dbReference>
<dbReference type="KEGG" id="agl:PYTT_1589"/>
<dbReference type="SUPFAM" id="SSF53800">
    <property type="entry name" value="Chelatase"/>
    <property type="match status" value="1"/>
</dbReference>
<dbReference type="Pfam" id="PF01903">
    <property type="entry name" value="CbiX"/>
    <property type="match status" value="2"/>
</dbReference>
<protein>
    <submittedName>
        <fullName evidence="3">Cbix</fullName>
    </submittedName>
</protein>
<dbReference type="GO" id="GO:0046872">
    <property type="term" value="F:metal ion binding"/>
    <property type="evidence" value="ECO:0007669"/>
    <property type="project" value="UniProtKB-KW"/>
</dbReference>
<accession>A0A1H6LZI0</accession>
<evidence type="ECO:0000313" key="4">
    <source>
        <dbReference type="Proteomes" id="UP000176204"/>
    </source>
</evidence>
<gene>
    <name evidence="3" type="ORF">PYTT_1589</name>
</gene>
<keyword evidence="4" id="KW-1185">Reference proteome</keyword>
<evidence type="ECO:0000256" key="1">
    <source>
        <dbReference type="ARBA" id="ARBA00022723"/>
    </source>
</evidence>
<dbReference type="EMBL" id="LT629973">
    <property type="protein sequence ID" value="SEH90513.1"/>
    <property type="molecule type" value="Genomic_DNA"/>
</dbReference>
<dbReference type="AlphaFoldDB" id="A0A1H6LZI0"/>
<dbReference type="GO" id="GO:0016829">
    <property type="term" value="F:lyase activity"/>
    <property type="evidence" value="ECO:0007669"/>
    <property type="project" value="UniProtKB-KW"/>
</dbReference>
<evidence type="ECO:0000256" key="2">
    <source>
        <dbReference type="ARBA" id="ARBA00023239"/>
    </source>
</evidence>
<name>A0A1H6LZI0_9BACT</name>
<organism evidence="3 4">
    <name type="scientific">Akkermansia glycaniphila</name>
    <dbReference type="NCBI Taxonomy" id="1679444"/>
    <lineage>
        <taxon>Bacteria</taxon>
        <taxon>Pseudomonadati</taxon>
        <taxon>Verrucomicrobiota</taxon>
        <taxon>Verrucomicrobiia</taxon>
        <taxon>Verrucomicrobiales</taxon>
        <taxon>Akkermansiaceae</taxon>
        <taxon>Akkermansia</taxon>
    </lineage>
</organism>
<dbReference type="InterPro" id="IPR002762">
    <property type="entry name" value="CbiX-like"/>
</dbReference>
<proteinExistence type="predicted"/>